<dbReference type="PANTHER" id="PTHR47244:SF1">
    <property type="entry name" value="PROTEIN-TYROSINE-PHOSPHATASE IBR5"/>
    <property type="match status" value="1"/>
</dbReference>
<evidence type="ECO:0000313" key="2">
    <source>
        <dbReference type="EMBL" id="RRT75834.1"/>
    </source>
</evidence>
<gene>
    <name evidence="2" type="ORF">B296_00023297</name>
</gene>
<feature type="region of interest" description="Disordered" evidence="1">
    <location>
        <begin position="321"/>
        <end position="346"/>
    </location>
</feature>
<dbReference type="PANTHER" id="PTHR47244">
    <property type="entry name" value="PROTEIN-TYROSINE-PHOSPHATASE IBR5"/>
    <property type="match status" value="1"/>
</dbReference>
<dbReference type="Gene3D" id="3.90.190.10">
    <property type="entry name" value="Protein tyrosine phosphatase superfamily"/>
    <property type="match status" value="1"/>
</dbReference>
<proteinExistence type="predicted"/>
<evidence type="ECO:0000313" key="3">
    <source>
        <dbReference type="Proteomes" id="UP000287651"/>
    </source>
</evidence>
<protein>
    <submittedName>
        <fullName evidence="2">Uncharacterized protein</fullName>
    </submittedName>
</protein>
<organism evidence="2 3">
    <name type="scientific">Ensete ventricosum</name>
    <name type="common">Abyssinian banana</name>
    <name type="synonym">Musa ensete</name>
    <dbReference type="NCBI Taxonomy" id="4639"/>
    <lineage>
        <taxon>Eukaryota</taxon>
        <taxon>Viridiplantae</taxon>
        <taxon>Streptophyta</taxon>
        <taxon>Embryophyta</taxon>
        <taxon>Tracheophyta</taxon>
        <taxon>Spermatophyta</taxon>
        <taxon>Magnoliopsida</taxon>
        <taxon>Liliopsida</taxon>
        <taxon>Zingiberales</taxon>
        <taxon>Musaceae</taxon>
        <taxon>Ensete</taxon>
    </lineage>
</organism>
<dbReference type="GO" id="GO:0009738">
    <property type="term" value="P:abscisic acid-activated signaling pathway"/>
    <property type="evidence" value="ECO:0007669"/>
    <property type="project" value="InterPro"/>
</dbReference>
<dbReference type="Proteomes" id="UP000287651">
    <property type="component" value="Unassembled WGS sequence"/>
</dbReference>
<name>A0A427AHY1_ENSVE</name>
<evidence type="ECO:0000256" key="1">
    <source>
        <dbReference type="SAM" id="MobiDB-lite"/>
    </source>
</evidence>
<dbReference type="GO" id="GO:0005634">
    <property type="term" value="C:nucleus"/>
    <property type="evidence" value="ECO:0007669"/>
    <property type="project" value="TreeGrafter"/>
</dbReference>
<dbReference type="GO" id="GO:0033549">
    <property type="term" value="F:MAP kinase phosphatase activity"/>
    <property type="evidence" value="ECO:0007669"/>
    <property type="project" value="InterPro"/>
</dbReference>
<accession>A0A427AHY1</accession>
<dbReference type="InterPro" id="IPR044212">
    <property type="entry name" value="IBR5-like"/>
</dbReference>
<dbReference type="GO" id="GO:0009734">
    <property type="term" value="P:auxin-activated signaling pathway"/>
    <property type="evidence" value="ECO:0007669"/>
    <property type="project" value="InterPro"/>
</dbReference>
<feature type="non-terminal residue" evidence="2">
    <location>
        <position position="1"/>
    </location>
</feature>
<sequence length="346" mass="39032">RGRGDEGYRNVSELLPTGRLLGMTIDGVAVVAPRPRSQDLSSSQARSRLFDRGPPILDPLDLRVRVILKREGVLLARIAGARRAMRKRERENPCDVCGHYHKYEEGEVCGVCGHRVPAAFERPIQPASAFPSEILTDFLYLGSYDNASRGEILKTLRITHILNVRPPLIRKIWYSVVVIDGLERSHVLVGREQDVRDIFCVLGFLSRVFREEPAELTGLQYRIIPLGTYWSNRRLVRLVQFGILVSYVSVMVDFDHRCPLLGGINLTAAREKEEERERGRTLGRCCPLTARRRLGFFFATFFAKGQRPLQPSSLLDAVDEESLGTPLPSNGEATTSLIRSSPRLRQ</sequence>
<dbReference type="InterPro" id="IPR029021">
    <property type="entry name" value="Prot-tyrosine_phosphatase-like"/>
</dbReference>
<dbReference type="EMBL" id="AMZH03002365">
    <property type="protein sequence ID" value="RRT75834.1"/>
    <property type="molecule type" value="Genomic_DNA"/>
</dbReference>
<comment type="caution">
    <text evidence="2">The sequence shown here is derived from an EMBL/GenBank/DDBJ whole genome shotgun (WGS) entry which is preliminary data.</text>
</comment>
<reference evidence="2 3" key="1">
    <citation type="journal article" date="2014" name="Agronomy (Basel)">
        <title>A Draft Genome Sequence for Ensete ventricosum, the Drought-Tolerant Tree Against Hunger.</title>
        <authorList>
            <person name="Harrison J."/>
            <person name="Moore K.A."/>
            <person name="Paszkiewicz K."/>
            <person name="Jones T."/>
            <person name="Grant M."/>
            <person name="Ambacheew D."/>
            <person name="Muzemil S."/>
            <person name="Studholme D.J."/>
        </authorList>
    </citation>
    <scope>NUCLEOTIDE SEQUENCE [LARGE SCALE GENOMIC DNA]</scope>
</reference>
<feature type="compositionally biased region" description="Polar residues" evidence="1">
    <location>
        <begin position="327"/>
        <end position="339"/>
    </location>
</feature>
<dbReference type="AlphaFoldDB" id="A0A427AHY1"/>